<accession>A0A150WCI8</accession>
<evidence type="ECO:0000256" key="1">
    <source>
        <dbReference type="SAM" id="SignalP"/>
    </source>
</evidence>
<dbReference type="Proteomes" id="UP000075391">
    <property type="component" value="Unassembled WGS sequence"/>
</dbReference>
<dbReference type="OrthoDB" id="5296045at2"/>
<evidence type="ECO:0008006" key="4">
    <source>
        <dbReference type="Google" id="ProtNLM"/>
    </source>
</evidence>
<reference evidence="2 3" key="1">
    <citation type="submission" date="2016-03" db="EMBL/GenBank/DDBJ databases">
        <authorList>
            <person name="Ploux O."/>
        </authorList>
    </citation>
    <scope>NUCLEOTIDE SEQUENCE [LARGE SCALE GENOMIC DNA]</scope>
    <source>
        <strain evidence="2 3">BER2</strain>
    </source>
</reference>
<protein>
    <recommendedName>
        <fullName evidence="4">Fimbrial protein</fullName>
    </recommendedName>
</protein>
<evidence type="ECO:0000313" key="2">
    <source>
        <dbReference type="EMBL" id="KYG60663.1"/>
    </source>
</evidence>
<proteinExistence type="predicted"/>
<organism evidence="2 3">
    <name type="scientific">Bdellovibrio bacteriovorus</name>
    <dbReference type="NCBI Taxonomy" id="959"/>
    <lineage>
        <taxon>Bacteria</taxon>
        <taxon>Pseudomonadati</taxon>
        <taxon>Bdellovibrionota</taxon>
        <taxon>Bdellovibrionia</taxon>
        <taxon>Bdellovibrionales</taxon>
        <taxon>Pseudobdellovibrionaceae</taxon>
        <taxon>Bdellovibrio</taxon>
    </lineage>
</organism>
<feature type="signal peptide" evidence="1">
    <location>
        <begin position="1"/>
        <end position="22"/>
    </location>
</feature>
<sequence>MRITKIATAVMTTLALGSTAMAASSGTLLLQGTVNVVNDIVVAANTANNTSLNITAGETGKNVATVTETSNNLNGYKIKISSATGGELRHTTNAAQKTTYKIGYDGAASVTPTVAGVVVKNVSSLTGLTTDSSDVTVDVTAYANAAAGTYQDTLTIAIEAN</sequence>
<dbReference type="RefSeq" id="WP_063244933.1">
    <property type="nucleotide sequence ID" value="NZ_LUKF01000019.1"/>
</dbReference>
<comment type="caution">
    <text evidence="2">The sequence shown here is derived from an EMBL/GenBank/DDBJ whole genome shotgun (WGS) entry which is preliminary data.</text>
</comment>
<dbReference type="EMBL" id="LUKF01000019">
    <property type="protein sequence ID" value="KYG60663.1"/>
    <property type="molecule type" value="Genomic_DNA"/>
</dbReference>
<name>A0A150WCI8_BDEBC</name>
<dbReference type="AlphaFoldDB" id="A0A150WCI8"/>
<feature type="chain" id="PRO_5007572697" description="Fimbrial protein" evidence="1">
    <location>
        <begin position="23"/>
        <end position="161"/>
    </location>
</feature>
<keyword evidence="1" id="KW-0732">Signal</keyword>
<evidence type="ECO:0000313" key="3">
    <source>
        <dbReference type="Proteomes" id="UP000075391"/>
    </source>
</evidence>
<gene>
    <name evidence="2" type="ORF">AZI85_11740</name>
</gene>